<dbReference type="SMART" id="SM01101">
    <property type="entry name" value="CRISPR_assoc"/>
    <property type="match status" value="1"/>
</dbReference>
<reference evidence="1 2" key="1">
    <citation type="submission" date="2014-03" db="EMBL/GenBank/DDBJ databases">
        <title>Draft Genome of Photorhabdus luminescens BA1, an Egyptian Isolate.</title>
        <authorList>
            <person name="Ghazal S."/>
            <person name="Hurst S.G.IV."/>
            <person name="Morris K."/>
            <person name="Thomas K."/>
            <person name="Tisa L.S."/>
        </authorList>
    </citation>
    <scope>NUCLEOTIDE SEQUENCE [LARGE SCALE GENOMIC DNA]</scope>
    <source>
        <strain evidence="1 2">BA1</strain>
    </source>
</reference>
<dbReference type="CDD" id="cd09727">
    <property type="entry name" value="Cas6_I-E"/>
    <property type="match status" value="1"/>
</dbReference>
<dbReference type="Proteomes" id="UP000023464">
    <property type="component" value="Unassembled WGS sequence"/>
</dbReference>
<dbReference type="AlphaFoldDB" id="A0A022PJG0"/>
<sequence length="224" mass="25723">MYLSKIVLRQSSQTANILAKLGANGVYTSHQLLWKLFSTDEKRQFLFREESGIMGLPVFYVLSKTSPQTQSPLFEVETKAFYPQLQSGQRLAFKLRVNPTICITDSFGKRRRHDVLMHAKFMARQKGETRQGKIKAMMDDAARNWLLNSRRMQQWGIQFDDLLDVEGYTQHRSVKKHGQKIQFSSVDFQGLLTVTNGELYLEQYAKGFGRAKAMGCGLMLIRSV</sequence>
<dbReference type="RefSeq" id="WP_036777985.1">
    <property type="nucleotide sequence ID" value="NZ_CAWLTM010000094.1"/>
</dbReference>
<organism evidence="1 2">
    <name type="scientific">Photorhabdus aegyptia</name>
    <dbReference type="NCBI Taxonomy" id="2805098"/>
    <lineage>
        <taxon>Bacteria</taxon>
        <taxon>Pseudomonadati</taxon>
        <taxon>Pseudomonadota</taxon>
        <taxon>Gammaproteobacteria</taxon>
        <taxon>Enterobacterales</taxon>
        <taxon>Morganellaceae</taxon>
        <taxon>Photorhabdus</taxon>
    </lineage>
</organism>
<dbReference type="NCBIfam" id="TIGR01907">
    <property type="entry name" value="casE_Cse3"/>
    <property type="match status" value="1"/>
</dbReference>
<comment type="caution">
    <text evidence="1">The sequence shown here is derived from an EMBL/GenBank/DDBJ whole genome shotgun (WGS) entry which is preliminary data.</text>
</comment>
<name>A0A022PJG0_9GAMM</name>
<accession>A0A022PJG0</accession>
<gene>
    <name evidence="1" type="ORF">BA1DRAFT_01781</name>
</gene>
<keyword evidence="2" id="KW-1185">Reference proteome</keyword>
<dbReference type="Gene3D" id="3.30.70.1200">
    <property type="entry name" value="Crispr-associated protein, domain 1"/>
    <property type="match status" value="1"/>
</dbReference>
<dbReference type="PATRIC" id="fig|1393736.3.peg.1800"/>
<evidence type="ECO:0000313" key="2">
    <source>
        <dbReference type="Proteomes" id="UP000023464"/>
    </source>
</evidence>
<dbReference type="SUPFAM" id="SSF117987">
    <property type="entry name" value="CRISPR-associated protein"/>
    <property type="match status" value="2"/>
</dbReference>
<dbReference type="Gene3D" id="3.30.70.1210">
    <property type="entry name" value="Crispr-associated protein, domain 2"/>
    <property type="match status" value="1"/>
</dbReference>
<protein>
    <submittedName>
        <fullName evidence="1">CRISPR-associated protein, Cse3 family</fullName>
    </submittedName>
</protein>
<dbReference type="Pfam" id="PF08798">
    <property type="entry name" value="CRISPR_assoc"/>
    <property type="match status" value="1"/>
</dbReference>
<dbReference type="EMBL" id="JFGV01000021">
    <property type="protein sequence ID" value="EYU15649.1"/>
    <property type="molecule type" value="Genomic_DNA"/>
</dbReference>
<dbReference type="InterPro" id="IPR010179">
    <property type="entry name" value="CRISPR-assoc_prot_Cse3"/>
</dbReference>
<proteinExistence type="predicted"/>
<evidence type="ECO:0000313" key="1">
    <source>
        <dbReference type="EMBL" id="EYU15649.1"/>
    </source>
</evidence>